<keyword evidence="2" id="KW-1185">Reference proteome</keyword>
<dbReference type="Proteomes" id="UP000027170">
    <property type="component" value="Unassembled WGS sequence"/>
</dbReference>
<dbReference type="AlphaFoldDB" id="A0A836MQV2"/>
<evidence type="ECO:0000313" key="1">
    <source>
        <dbReference type="EMBL" id="KDN14457.1"/>
    </source>
</evidence>
<protein>
    <submittedName>
        <fullName evidence="1">Uncharacterized protein</fullName>
    </submittedName>
</protein>
<accession>A0A836MQV2</accession>
<proteinExistence type="predicted"/>
<evidence type="ECO:0000313" key="2">
    <source>
        <dbReference type="Proteomes" id="UP000027170"/>
    </source>
</evidence>
<reference evidence="1 2" key="1">
    <citation type="submission" date="2014-03" db="EMBL/GenBank/DDBJ databases">
        <title>The genomes of two eusocial bee gut symbionts.</title>
        <authorList>
            <person name="Kwong W.K."/>
            <person name="Engel P."/>
            <person name="Koch H."/>
            <person name="Moran N.A."/>
        </authorList>
    </citation>
    <scope>NUCLEOTIDE SEQUENCE [LARGE SCALE GENOMIC DNA]</scope>
    <source>
        <strain evidence="2">wkB29</strain>
    </source>
</reference>
<organism evidence="1 2">
    <name type="scientific">Snodgrassella communis</name>
    <dbReference type="NCBI Taxonomy" id="2946699"/>
    <lineage>
        <taxon>Bacteria</taxon>
        <taxon>Pseudomonadati</taxon>
        <taxon>Pseudomonadota</taxon>
        <taxon>Betaproteobacteria</taxon>
        <taxon>Neisseriales</taxon>
        <taxon>Neisseriaceae</taxon>
        <taxon>Snodgrassella</taxon>
    </lineage>
</organism>
<name>A0A836MQV2_9NEIS</name>
<comment type="caution">
    <text evidence="1">The sequence shown here is derived from an EMBL/GenBank/DDBJ whole genome shotgun (WGS) entry which is preliminary data.</text>
</comment>
<dbReference type="EMBL" id="JFZV01000007">
    <property type="protein sequence ID" value="KDN14457.1"/>
    <property type="molecule type" value="Genomic_DNA"/>
</dbReference>
<gene>
    <name evidence="1" type="ORF">SALWKB29_1546</name>
</gene>
<sequence length="44" mass="4855">MVNPHYLNKFDLPSSSLSIIGKGTTNKIIPIDEESIGSLQYYGN</sequence>